<comment type="caution">
    <text evidence="4">The sequence shown here is derived from an EMBL/GenBank/DDBJ whole genome shotgun (WGS) entry which is preliminary data.</text>
</comment>
<dbReference type="SUPFAM" id="SSF53756">
    <property type="entry name" value="UDP-Glycosyltransferase/glycogen phosphorylase"/>
    <property type="match status" value="1"/>
</dbReference>
<feature type="domain" description="Glycosyltransferase subfamily 4-like N-terminal" evidence="3">
    <location>
        <begin position="88"/>
        <end position="175"/>
    </location>
</feature>
<dbReference type="CDD" id="cd03809">
    <property type="entry name" value="GT4_MtfB-like"/>
    <property type="match status" value="1"/>
</dbReference>
<evidence type="ECO:0000259" key="3">
    <source>
        <dbReference type="Pfam" id="PF13439"/>
    </source>
</evidence>
<dbReference type="Pfam" id="PF00534">
    <property type="entry name" value="Glycos_transf_1"/>
    <property type="match status" value="1"/>
</dbReference>
<name>A0A2M7RPM9_9BACT</name>
<dbReference type="GO" id="GO:0016757">
    <property type="term" value="F:glycosyltransferase activity"/>
    <property type="evidence" value="ECO:0007669"/>
    <property type="project" value="InterPro"/>
</dbReference>
<proteinExistence type="predicted"/>
<dbReference type="Gene3D" id="3.40.50.2000">
    <property type="entry name" value="Glycogen Phosphorylase B"/>
    <property type="match status" value="2"/>
</dbReference>
<evidence type="ECO:0000313" key="4">
    <source>
        <dbReference type="EMBL" id="PIZ02273.1"/>
    </source>
</evidence>
<sequence length="370" mass="42767">MGKVVIGIDAGCLSGSDIRLQTGIYYYAYNLIKNLSKIDKKNIYRLYSYQPLSKSLLDEFGPNVQNSLLKPQKYWLNLRLSYEFMIRKPDIFIGLSQALPIYHPAKNIIIVHDIAFELYPEYYKNSHKRLSRLTRFAVSNTDQIIAVSKKTKEDIVQFYGVDRHKIEVIYHGVDPFFYPRKKNESEKVIKKYNIKDPYFLFVGSYKQVKNIPRIIEAFGKFSLRNHEEYQLVMAGSDNEYDHGIDEILEKTKTKNRVKMLGYVPYDDLPLLYSGATAFVSPSLYEGFGLPFAEALSCGVPVVAGDKGSMPEIVGNLGIIVDPYNIQEITEAFMKVLNFDRLSFLRKSVIYSKKFSWNRNARQLFDLIQKI</sequence>
<keyword evidence="1" id="KW-0808">Transferase</keyword>
<evidence type="ECO:0008006" key="6">
    <source>
        <dbReference type="Google" id="ProtNLM"/>
    </source>
</evidence>
<evidence type="ECO:0000313" key="5">
    <source>
        <dbReference type="Proteomes" id="UP000231069"/>
    </source>
</evidence>
<evidence type="ECO:0000259" key="2">
    <source>
        <dbReference type="Pfam" id="PF00534"/>
    </source>
</evidence>
<reference evidence="5" key="1">
    <citation type="submission" date="2017-09" db="EMBL/GenBank/DDBJ databases">
        <title>Depth-based differentiation of microbial function through sediment-hosted aquifers and enrichment of novel symbionts in the deep terrestrial subsurface.</title>
        <authorList>
            <person name="Probst A.J."/>
            <person name="Ladd B."/>
            <person name="Jarett J.K."/>
            <person name="Geller-Mcgrath D.E."/>
            <person name="Sieber C.M.K."/>
            <person name="Emerson J.B."/>
            <person name="Anantharaman K."/>
            <person name="Thomas B.C."/>
            <person name="Malmstrom R."/>
            <person name="Stieglmeier M."/>
            <person name="Klingl A."/>
            <person name="Woyke T."/>
            <person name="Ryan C.M."/>
            <person name="Banfield J.F."/>
        </authorList>
    </citation>
    <scope>NUCLEOTIDE SEQUENCE [LARGE SCALE GENOMIC DNA]</scope>
</reference>
<evidence type="ECO:0000256" key="1">
    <source>
        <dbReference type="ARBA" id="ARBA00022679"/>
    </source>
</evidence>
<gene>
    <name evidence="4" type="ORF">COY59_05680</name>
</gene>
<protein>
    <recommendedName>
        <fullName evidence="6">Glycosyltransferase family 1 protein</fullName>
    </recommendedName>
</protein>
<dbReference type="InterPro" id="IPR028098">
    <property type="entry name" value="Glyco_trans_4-like_N"/>
</dbReference>
<dbReference type="AlphaFoldDB" id="A0A2M7RPM9"/>
<dbReference type="EMBL" id="PFMK01000096">
    <property type="protein sequence ID" value="PIZ02273.1"/>
    <property type="molecule type" value="Genomic_DNA"/>
</dbReference>
<dbReference type="Proteomes" id="UP000231069">
    <property type="component" value="Unassembled WGS sequence"/>
</dbReference>
<dbReference type="PANTHER" id="PTHR46401">
    <property type="entry name" value="GLYCOSYLTRANSFERASE WBBK-RELATED"/>
    <property type="match status" value="1"/>
</dbReference>
<dbReference type="Pfam" id="PF13439">
    <property type="entry name" value="Glyco_transf_4"/>
    <property type="match status" value="1"/>
</dbReference>
<dbReference type="InterPro" id="IPR001296">
    <property type="entry name" value="Glyco_trans_1"/>
</dbReference>
<organism evidence="4 5">
    <name type="scientific">Candidatus Gottesmanbacteria bacterium CG_4_10_14_0_8_um_filter_37_24</name>
    <dbReference type="NCBI Taxonomy" id="1974574"/>
    <lineage>
        <taxon>Bacteria</taxon>
        <taxon>Candidatus Gottesmaniibacteriota</taxon>
    </lineage>
</organism>
<dbReference type="PANTHER" id="PTHR46401:SF2">
    <property type="entry name" value="GLYCOSYLTRANSFERASE WBBK-RELATED"/>
    <property type="match status" value="1"/>
</dbReference>
<accession>A0A2M7RPM9</accession>
<feature type="domain" description="Glycosyl transferase family 1" evidence="2">
    <location>
        <begin position="188"/>
        <end position="337"/>
    </location>
</feature>